<dbReference type="InterPro" id="IPR015943">
    <property type="entry name" value="WD40/YVTN_repeat-like_dom_sf"/>
</dbReference>
<dbReference type="Gene3D" id="1.10.10.60">
    <property type="entry name" value="Homeodomain-like"/>
    <property type="match status" value="2"/>
</dbReference>
<evidence type="ECO:0000256" key="10">
    <source>
        <dbReference type="ARBA" id="ARBA00023125"/>
    </source>
</evidence>
<dbReference type="FunFam" id="1.10.287.130:FF:000045">
    <property type="entry name" value="Two-component system sensor histidine kinase/response regulator"/>
    <property type="match status" value="1"/>
</dbReference>
<dbReference type="InterPro" id="IPR011047">
    <property type="entry name" value="Quinoprotein_ADH-like_sf"/>
</dbReference>
<dbReference type="CDD" id="cd17574">
    <property type="entry name" value="REC_OmpR"/>
    <property type="match status" value="1"/>
</dbReference>
<dbReference type="PROSITE" id="PS00041">
    <property type="entry name" value="HTH_ARAC_FAMILY_1"/>
    <property type="match status" value="1"/>
</dbReference>
<comment type="catalytic activity">
    <reaction evidence="1">
        <text>ATP + protein L-histidine = ADP + protein N-phospho-L-histidine.</text>
        <dbReference type="EC" id="2.7.13.3"/>
    </reaction>
</comment>
<keyword evidence="10" id="KW-0238">DNA-binding</keyword>
<dbReference type="InterPro" id="IPR003594">
    <property type="entry name" value="HATPase_dom"/>
</dbReference>
<dbReference type="GO" id="GO:0043565">
    <property type="term" value="F:sequence-specific DNA binding"/>
    <property type="evidence" value="ECO:0007669"/>
    <property type="project" value="InterPro"/>
</dbReference>
<dbReference type="GO" id="GO:0000155">
    <property type="term" value="F:phosphorelay sensor kinase activity"/>
    <property type="evidence" value="ECO:0007669"/>
    <property type="project" value="InterPro"/>
</dbReference>
<dbReference type="SUPFAM" id="SSF46689">
    <property type="entry name" value="Homeodomain-like"/>
    <property type="match status" value="1"/>
</dbReference>
<dbReference type="SUPFAM" id="SSF50998">
    <property type="entry name" value="Quinoprotein alcohol dehydrogenase-like"/>
    <property type="match status" value="1"/>
</dbReference>
<dbReference type="SMART" id="SM00387">
    <property type="entry name" value="HATPase_c"/>
    <property type="match status" value="1"/>
</dbReference>
<dbReference type="PROSITE" id="PS50109">
    <property type="entry name" value="HIS_KIN"/>
    <property type="match status" value="1"/>
</dbReference>
<keyword evidence="13" id="KW-1133">Transmembrane helix</keyword>
<keyword evidence="5" id="KW-0547">Nucleotide-binding</keyword>
<keyword evidence="8" id="KW-0902">Two-component regulatory system</keyword>
<dbReference type="SMART" id="SM00388">
    <property type="entry name" value="HisKA"/>
    <property type="match status" value="1"/>
</dbReference>
<dbReference type="Gene3D" id="2.130.10.10">
    <property type="entry name" value="YVTN repeat-like/Quinoprotein amine dehydrogenase"/>
    <property type="match status" value="3"/>
</dbReference>
<dbReference type="Gene3D" id="2.60.40.10">
    <property type="entry name" value="Immunoglobulins"/>
    <property type="match status" value="1"/>
</dbReference>
<dbReference type="GO" id="GO:0003700">
    <property type="term" value="F:DNA-binding transcription factor activity"/>
    <property type="evidence" value="ECO:0007669"/>
    <property type="project" value="InterPro"/>
</dbReference>
<dbReference type="PROSITE" id="PS01124">
    <property type="entry name" value="HTH_ARAC_FAMILY_2"/>
    <property type="match status" value="1"/>
</dbReference>
<dbReference type="PROSITE" id="PS50110">
    <property type="entry name" value="RESPONSE_REGULATORY"/>
    <property type="match status" value="1"/>
</dbReference>
<proteinExistence type="predicted"/>
<evidence type="ECO:0000256" key="8">
    <source>
        <dbReference type="ARBA" id="ARBA00023012"/>
    </source>
</evidence>
<dbReference type="PRINTS" id="PR00344">
    <property type="entry name" value="BCTRLSENSOR"/>
</dbReference>
<reference evidence="17 19" key="1">
    <citation type="journal article" date="2019" name="Nat. Med.">
        <title>A library of human gut bacterial isolates paired with longitudinal multiomics data enables mechanistic microbiome research.</title>
        <authorList>
            <person name="Poyet M."/>
            <person name="Groussin M."/>
            <person name="Gibbons S.M."/>
            <person name="Avila-Pacheco J."/>
            <person name="Jiang X."/>
            <person name="Kearney S.M."/>
            <person name="Perrotta A.R."/>
            <person name="Berdy B."/>
            <person name="Zhao S."/>
            <person name="Lieberman T.D."/>
            <person name="Swanson P.K."/>
            <person name="Smith M."/>
            <person name="Roesemann S."/>
            <person name="Alexander J.E."/>
            <person name="Rich S.A."/>
            <person name="Livny J."/>
            <person name="Vlamakis H."/>
            <person name="Clish C."/>
            <person name="Bullock K."/>
            <person name="Deik A."/>
            <person name="Scott J."/>
            <person name="Pierce K.A."/>
            <person name="Xavier R.J."/>
            <person name="Alm E.J."/>
        </authorList>
    </citation>
    <scope>NUCLEOTIDE SEQUENCE [LARGE SCALE GENOMIC DNA]</scope>
    <source>
        <strain evidence="17 19">BIOML-A110</strain>
    </source>
</reference>
<keyword evidence="4" id="KW-0808">Transferase</keyword>
<protein>
    <recommendedName>
        <fullName evidence="2">histidine kinase</fullName>
        <ecNumber evidence="2">2.7.13.3</ecNumber>
    </recommendedName>
</protein>
<dbReference type="EMBL" id="WDAX01000068">
    <property type="protein sequence ID" value="KAB6567566.1"/>
    <property type="molecule type" value="Genomic_DNA"/>
</dbReference>
<feature type="modified residue" description="4-aspartylphosphate" evidence="12">
    <location>
        <position position="1223"/>
    </location>
</feature>
<evidence type="ECO:0000256" key="2">
    <source>
        <dbReference type="ARBA" id="ARBA00012438"/>
    </source>
</evidence>
<dbReference type="InterPro" id="IPR036890">
    <property type="entry name" value="HATPase_C_sf"/>
</dbReference>
<dbReference type="InterPro" id="IPR011006">
    <property type="entry name" value="CheY-like_superfamily"/>
</dbReference>
<dbReference type="InterPro" id="IPR001789">
    <property type="entry name" value="Sig_transdc_resp-reg_receiver"/>
</dbReference>
<evidence type="ECO:0000256" key="3">
    <source>
        <dbReference type="ARBA" id="ARBA00022553"/>
    </source>
</evidence>
<organism evidence="17 19">
    <name type="scientific">Phocaeicola vulgatus</name>
    <name type="common">Bacteroides vulgatus</name>
    <dbReference type="NCBI Taxonomy" id="821"/>
    <lineage>
        <taxon>Bacteria</taxon>
        <taxon>Pseudomonadati</taxon>
        <taxon>Bacteroidota</taxon>
        <taxon>Bacteroidia</taxon>
        <taxon>Bacteroidales</taxon>
        <taxon>Bacteroidaceae</taxon>
        <taxon>Phocaeicola</taxon>
    </lineage>
</organism>
<dbReference type="RefSeq" id="WP_057280841.1">
    <property type="nucleotide sequence ID" value="NZ_CAXKYE010000033.1"/>
</dbReference>
<evidence type="ECO:0000259" key="14">
    <source>
        <dbReference type="PROSITE" id="PS01124"/>
    </source>
</evidence>
<keyword evidence="11" id="KW-0804">Transcription</keyword>
<keyword evidence="9" id="KW-0805">Transcription regulation</keyword>
<keyword evidence="6" id="KW-0418">Kinase</keyword>
<dbReference type="Pfam" id="PF02518">
    <property type="entry name" value="HATPase_c"/>
    <property type="match status" value="1"/>
</dbReference>
<dbReference type="FunFam" id="3.30.565.10:FF:000037">
    <property type="entry name" value="Hybrid sensor histidine kinase/response regulator"/>
    <property type="match status" value="1"/>
</dbReference>
<dbReference type="PANTHER" id="PTHR43547">
    <property type="entry name" value="TWO-COMPONENT HISTIDINE KINASE"/>
    <property type="match status" value="1"/>
</dbReference>
<dbReference type="InterPro" id="IPR004358">
    <property type="entry name" value="Sig_transdc_His_kin-like_C"/>
</dbReference>
<feature type="domain" description="Histidine kinase" evidence="15">
    <location>
        <begin position="921"/>
        <end position="1136"/>
    </location>
</feature>
<evidence type="ECO:0000259" key="15">
    <source>
        <dbReference type="PROSITE" id="PS50109"/>
    </source>
</evidence>
<dbReference type="EC" id="2.7.13.3" evidence="2"/>
<feature type="transmembrane region" description="Helical" evidence="13">
    <location>
        <begin position="874"/>
        <end position="896"/>
    </location>
</feature>
<dbReference type="Gene3D" id="1.10.287.130">
    <property type="match status" value="1"/>
</dbReference>
<keyword evidence="13" id="KW-0812">Transmembrane</keyword>
<dbReference type="InterPro" id="IPR009057">
    <property type="entry name" value="Homeodomain-like_sf"/>
</dbReference>
<dbReference type="InterPro" id="IPR036097">
    <property type="entry name" value="HisK_dim/P_sf"/>
</dbReference>
<dbReference type="PANTHER" id="PTHR43547:SF2">
    <property type="entry name" value="HYBRID SIGNAL TRANSDUCTION HISTIDINE KINASE C"/>
    <property type="match status" value="1"/>
</dbReference>
<comment type="caution">
    <text evidence="17">The sequence shown here is derived from an EMBL/GenBank/DDBJ whole genome shotgun (WGS) entry which is preliminary data.</text>
</comment>
<evidence type="ECO:0000256" key="13">
    <source>
        <dbReference type="SAM" id="Phobius"/>
    </source>
</evidence>
<dbReference type="Pfam" id="PF07494">
    <property type="entry name" value="Reg_prop"/>
    <property type="match status" value="3"/>
</dbReference>
<evidence type="ECO:0000256" key="1">
    <source>
        <dbReference type="ARBA" id="ARBA00000085"/>
    </source>
</evidence>
<accession>A0A174SWG6</accession>
<dbReference type="Gene3D" id="3.40.50.2300">
    <property type="match status" value="1"/>
</dbReference>
<dbReference type="InterPro" id="IPR018060">
    <property type="entry name" value="HTH_AraC"/>
</dbReference>
<evidence type="ECO:0000313" key="17">
    <source>
        <dbReference type="EMBL" id="KAB6567566.1"/>
    </source>
</evidence>
<name>A0A174SWG6_PHOVU</name>
<sequence length="1440" mass="165166">MLKQILFIWLCFSALTLFGQSLIDIKYYSVQDGLSQKNIQNLIQDDNGYIWMSTWNGLERFDGYSFTNYKTYPGSKVRIANHRFTKIEKSSLNNVWCQTYDKHCYLFNTRTYQYEDPFLFNKSLVNSVEKLYVLREGITWAVGTQNELFRMDENKFPDMESVQLYTGKTENSIGDSIYTIIQDKDGDEWILTNKGTTIVGKKSIANLMPFKFMVENADDIYLATSKGFFARYDYQNQNVVPCVPDESMFEIIGLKSLSDHKIAILQKKGIRFYDPKTGKFTFYEIPIEINPDIYQDKQGNIWMLGVTDGVIRLDYQNEDMDLLSYPRCKEIPFTAPCTFIHEDEYGCIWINPAGGEFCFYNPVTRKLEQAYIYDDMGERKLVSLPAFSYMIDQHHNLWYNHDGFGYISFHQKNIDYITNTPKGMARALTEDHQKRLWIGWKRNHKRQPGNLCLYDSLGQWIGNISRDGKLLADHSAAFNVDVYCIYEDREQNIWLGTKEDGLFLLTPKNENNYEVTQYIPREDDSYSISSNSVYSILQDSKGRMWIGTWGGGINLIDHSSENGHIRFIHSRNILNNYPIHVCEKVRCLYEAENGVVLIGTTGGLLACPSEFMKPEAIRFYHNICEERYSSLSNNDVLNITQTRRGKLIVTTQSGGINILEGHGDLSEKLIFEHYNATIGQVSDLTLSTIEDKEGNIWVVSENKISKYDAEMNLLGELSDQILMAETKPVLLSSGKLFLGSLYGALCITPDELHKSDFVPPIVFSHLDIYLNNTSRRQDIYNHREVQYLQADERNFIITFAALDYVNSPAIKYAYRIKGLNDQWIDLGNNRSASLVNIPAGDYLFQVKSTNADGVWVDNVTSLSIHIAPVFGETVWAILLYTIIAVGIMLVVVYIVIRITNLQRRVDFEQQISNLKLRFFTDISHELRTPLTLITSPIDEVISNEKLSDVGMENMQVAKRNADRMLRLINQILDFRKIQNDKMKVLVEQVDVIPLILKIYGNFVPMAHTHRIDFRLICPLDTFVMYTDVDKLEKILFNLLSNAFKYTPDEKSIFLSVTCEKQILCLQVKDEGRGINAQKLNRLFTRFDTLDEADPNMSTGIGLSLVKELLNLLHGTVRVDSKLGEGSSFFVRLPGSRDTFDADANAEFILADGENSGSETVVPDNLIEEEEDKETRILIIEDNEELRHFICGVLAREYVVFEAGNGRQGLEMTLSELPDIVISDIMMPEMDGIEYLKQVKGNSDICHIPIILLSAKSSLNDQIQGLEYGADEYITKPFSSAYLKARVDSLLKQRQMLYDYYTSKMREEKDASLMEQLAPSTPQVTHFDDDFIRNILQSVEENIQNSEFRIDDLAEAMSMSRTVFYRKVKSLMGVSPVDFVKTMRIKRAVQLLEQDELTVSEVGYMSGFTTPQYFSRVFKEAMGCTPKEYKLKHKPIGGQNV</sequence>
<dbReference type="InterPro" id="IPR003661">
    <property type="entry name" value="HisK_dim/P_dom"/>
</dbReference>
<feature type="domain" description="HTH araC/xylS-type" evidence="14">
    <location>
        <begin position="1332"/>
        <end position="1431"/>
    </location>
</feature>
<dbReference type="InterPro" id="IPR005467">
    <property type="entry name" value="His_kinase_dom"/>
</dbReference>
<gene>
    <name evidence="17" type="ORF">GAY76_19970</name>
    <name evidence="18" type="ORF">L0N01_13100</name>
</gene>
<feature type="domain" description="Response regulatory" evidence="16">
    <location>
        <begin position="1175"/>
        <end position="1290"/>
    </location>
</feature>
<evidence type="ECO:0000259" key="16">
    <source>
        <dbReference type="PROSITE" id="PS50110"/>
    </source>
</evidence>
<dbReference type="SMART" id="SM00448">
    <property type="entry name" value="REC"/>
    <property type="match status" value="1"/>
</dbReference>
<evidence type="ECO:0000256" key="11">
    <source>
        <dbReference type="ARBA" id="ARBA00023163"/>
    </source>
</evidence>
<dbReference type="Pfam" id="PF12833">
    <property type="entry name" value="HTH_18"/>
    <property type="match status" value="1"/>
</dbReference>
<evidence type="ECO:0000256" key="6">
    <source>
        <dbReference type="ARBA" id="ARBA00022777"/>
    </source>
</evidence>
<dbReference type="InterPro" id="IPR013783">
    <property type="entry name" value="Ig-like_fold"/>
</dbReference>
<evidence type="ECO:0000313" key="19">
    <source>
        <dbReference type="Proteomes" id="UP000462922"/>
    </source>
</evidence>
<dbReference type="EMBL" id="JAKNGO010000030">
    <property type="protein sequence ID" value="MCG4689543.1"/>
    <property type="molecule type" value="Genomic_DNA"/>
</dbReference>
<reference evidence="18" key="2">
    <citation type="submission" date="2022-01" db="EMBL/GenBank/DDBJ databases">
        <title>Collection of gut derived symbiotic bacterial strains cultured from healthy donors.</title>
        <authorList>
            <person name="Lin H."/>
            <person name="Kohout C."/>
            <person name="Waligurski E."/>
            <person name="Pamer E.G."/>
        </authorList>
    </citation>
    <scope>NUCLEOTIDE SEQUENCE</scope>
    <source>
        <strain evidence="18">DFI.6.72</strain>
    </source>
</reference>
<keyword evidence="7" id="KW-0067">ATP-binding</keyword>
<dbReference type="SUPFAM" id="SSF55874">
    <property type="entry name" value="ATPase domain of HSP90 chaperone/DNA topoisomerase II/histidine kinase"/>
    <property type="match status" value="1"/>
</dbReference>
<dbReference type="GO" id="GO:0005524">
    <property type="term" value="F:ATP binding"/>
    <property type="evidence" value="ECO:0007669"/>
    <property type="project" value="UniProtKB-KW"/>
</dbReference>
<dbReference type="Gene3D" id="3.30.565.10">
    <property type="entry name" value="Histidine kinase-like ATPase, C-terminal domain"/>
    <property type="match status" value="1"/>
</dbReference>
<dbReference type="Proteomes" id="UP000462922">
    <property type="component" value="Unassembled WGS sequence"/>
</dbReference>
<evidence type="ECO:0000256" key="9">
    <source>
        <dbReference type="ARBA" id="ARBA00023015"/>
    </source>
</evidence>
<dbReference type="SUPFAM" id="SSF63829">
    <property type="entry name" value="Calcium-dependent phosphotriesterase"/>
    <property type="match status" value="1"/>
</dbReference>
<keyword evidence="3 12" id="KW-0597">Phosphoprotein</keyword>
<evidence type="ECO:0000256" key="4">
    <source>
        <dbReference type="ARBA" id="ARBA00022679"/>
    </source>
</evidence>
<dbReference type="Pfam" id="PF07495">
    <property type="entry name" value="Y_Y_Y"/>
    <property type="match status" value="1"/>
</dbReference>
<dbReference type="InterPro" id="IPR011110">
    <property type="entry name" value="Reg_prop"/>
</dbReference>
<dbReference type="SUPFAM" id="SSF47384">
    <property type="entry name" value="Homodimeric domain of signal transducing histidine kinase"/>
    <property type="match status" value="1"/>
</dbReference>
<dbReference type="Proteomes" id="UP001200843">
    <property type="component" value="Unassembled WGS sequence"/>
</dbReference>
<evidence type="ECO:0000256" key="12">
    <source>
        <dbReference type="PROSITE-ProRule" id="PRU00169"/>
    </source>
</evidence>
<dbReference type="SUPFAM" id="SSF52172">
    <property type="entry name" value="CheY-like"/>
    <property type="match status" value="1"/>
</dbReference>
<dbReference type="InterPro" id="IPR018062">
    <property type="entry name" value="HTH_AraC-typ_CS"/>
</dbReference>
<dbReference type="CDD" id="cd00082">
    <property type="entry name" value="HisKA"/>
    <property type="match status" value="1"/>
</dbReference>
<evidence type="ECO:0000256" key="5">
    <source>
        <dbReference type="ARBA" id="ARBA00022741"/>
    </source>
</evidence>
<evidence type="ECO:0000313" key="18">
    <source>
        <dbReference type="EMBL" id="MCG4689543.1"/>
    </source>
</evidence>
<dbReference type="InterPro" id="IPR011123">
    <property type="entry name" value="Y_Y_Y"/>
</dbReference>
<keyword evidence="13" id="KW-0472">Membrane</keyword>
<dbReference type="Pfam" id="PF00072">
    <property type="entry name" value="Response_reg"/>
    <property type="match status" value="1"/>
</dbReference>
<dbReference type="Pfam" id="PF00512">
    <property type="entry name" value="HisKA"/>
    <property type="match status" value="1"/>
</dbReference>
<evidence type="ECO:0000256" key="7">
    <source>
        <dbReference type="ARBA" id="ARBA00022840"/>
    </source>
</evidence>
<dbReference type="SMART" id="SM00342">
    <property type="entry name" value="HTH_ARAC"/>
    <property type="match status" value="1"/>
</dbReference>